<evidence type="ECO:0000313" key="5">
    <source>
        <dbReference type="Proteomes" id="UP000054477"/>
    </source>
</evidence>
<dbReference type="GO" id="GO:0005634">
    <property type="term" value="C:nucleus"/>
    <property type="evidence" value="ECO:0007669"/>
    <property type="project" value="TreeGrafter"/>
</dbReference>
<keyword evidence="5" id="KW-1185">Reference proteome</keyword>
<dbReference type="OrthoDB" id="190105at2759"/>
<dbReference type="HOGENOM" id="CLU_000288_103_3_1"/>
<evidence type="ECO:0000256" key="2">
    <source>
        <dbReference type="ARBA" id="ARBA00022737"/>
    </source>
</evidence>
<dbReference type="SMART" id="SM00320">
    <property type="entry name" value="WD40"/>
    <property type="match status" value="7"/>
</dbReference>
<dbReference type="InterPro" id="IPR036322">
    <property type="entry name" value="WD40_repeat_dom_sf"/>
</dbReference>
<proteinExistence type="predicted"/>
<dbReference type="InterPro" id="IPR019775">
    <property type="entry name" value="WD40_repeat_CS"/>
</dbReference>
<dbReference type="InterPro" id="IPR001680">
    <property type="entry name" value="WD40_rpt"/>
</dbReference>
<dbReference type="InterPro" id="IPR015943">
    <property type="entry name" value="WD40/YVTN_repeat-like_dom_sf"/>
</dbReference>
<dbReference type="EMBL" id="KN838701">
    <property type="protein sequence ID" value="KIJ97110.1"/>
    <property type="molecule type" value="Genomic_DNA"/>
</dbReference>
<evidence type="ECO:0000313" key="4">
    <source>
        <dbReference type="EMBL" id="KIJ97110.1"/>
    </source>
</evidence>
<dbReference type="GO" id="GO:0043161">
    <property type="term" value="P:proteasome-mediated ubiquitin-dependent protein catabolic process"/>
    <property type="evidence" value="ECO:0007669"/>
    <property type="project" value="TreeGrafter"/>
</dbReference>
<reference evidence="4 5" key="1">
    <citation type="submission" date="2014-04" db="EMBL/GenBank/DDBJ databases">
        <authorList>
            <consortium name="DOE Joint Genome Institute"/>
            <person name="Kuo A."/>
            <person name="Kohler A."/>
            <person name="Nagy L.G."/>
            <person name="Floudas D."/>
            <person name="Copeland A."/>
            <person name="Barry K.W."/>
            <person name="Cichocki N."/>
            <person name="Veneault-Fourrey C."/>
            <person name="LaButti K."/>
            <person name="Lindquist E.A."/>
            <person name="Lipzen A."/>
            <person name="Lundell T."/>
            <person name="Morin E."/>
            <person name="Murat C."/>
            <person name="Sun H."/>
            <person name="Tunlid A."/>
            <person name="Henrissat B."/>
            <person name="Grigoriev I.V."/>
            <person name="Hibbett D.S."/>
            <person name="Martin F."/>
            <person name="Nordberg H.P."/>
            <person name="Cantor M.N."/>
            <person name="Hua S.X."/>
        </authorList>
    </citation>
    <scope>NUCLEOTIDE SEQUENCE [LARGE SCALE GENOMIC DNA]</scope>
    <source>
        <strain evidence="4 5">LaAM-08-1</strain>
    </source>
</reference>
<dbReference type="PRINTS" id="PR00320">
    <property type="entry name" value="GPROTEINBRPT"/>
</dbReference>
<dbReference type="InterPro" id="IPR020472">
    <property type="entry name" value="WD40_PAC1"/>
</dbReference>
<evidence type="ECO:0008006" key="6">
    <source>
        <dbReference type="Google" id="ProtNLM"/>
    </source>
</evidence>
<dbReference type="PANTHER" id="PTHR19849">
    <property type="entry name" value="PHOSPHOLIPASE A-2-ACTIVATING PROTEIN"/>
    <property type="match status" value="1"/>
</dbReference>
<dbReference type="PROSITE" id="PS50082">
    <property type="entry name" value="WD_REPEATS_2"/>
    <property type="match status" value="5"/>
</dbReference>
<feature type="repeat" description="WD" evidence="3">
    <location>
        <begin position="57"/>
        <end position="96"/>
    </location>
</feature>
<feature type="repeat" description="WD" evidence="3">
    <location>
        <begin position="220"/>
        <end position="261"/>
    </location>
</feature>
<feature type="repeat" description="WD" evidence="3">
    <location>
        <begin position="262"/>
        <end position="301"/>
    </location>
</feature>
<keyword evidence="1 3" id="KW-0853">WD repeat</keyword>
<feature type="repeat" description="WD" evidence="3">
    <location>
        <begin position="180"/>
        <end position="219"/>
    </location>
</feature>
<dbReference type="PANTHER" id="PTHR19849:SF1">
    <property type="entry name" value="F-BOX_WD REPEAT-CONTAINING PROTEIN 7"/>
    <property type="match status" value="1"/>
</dbReference>
<feature type="repeat" description="WD" evidence="3">
    <location>
        <begin position="125"/>
        <end position="144"/>
    </location>
</feature>
<sequence>MASNRNESFTLLSIHAHGSSVVTCLKFHEGKIITASDDPSESVNVFSLPTLQLLHRFEGHQGGVWSLEASENTIISGSTDRTVRLWDLSTGRSTHVFGGHTSTVRCLALVKPEHVENQDGFLTWPEQPLIVTGSRDATLRVWRIPQAGEPEYRYHDPDESDLGDPTEYNPEENPYHLRCLRGHEAPIRAIAARGRTVVSGSYDHTLRVWDIETGTCTWVLTGHSGKVYSLALDLDRHQVFSGSMDGTIRCWDINNGNCKSVMQGHTSLVGLLSLSSSYLVSGSADAVVFVWNPSTQELCHKFTGHKGAVTALHNSDLRVISGDESALSLWNVKDGSDLINLSLPDMEGVWQVALEGNWCAAAVHGRSVGTQLAVWDLSDSHDDRETFV</sequence>
<accession>A0A0C9WWV7</accession>
<dbReference type="AlphaFoldDB" id="A0A0C9WWV7"/>
<organism evidence="4 5">
    <name type="scientific">Laccaria amethystina LaAM-08-1</name>
    <dbReference type="NCBI Taxonomy" id="1095629"/>
    <lineage>
        <taxon>Eukaryota</taxon>
        <taxon>Fungi</taxon>
        <taxon>Dikarya</taxon>
        <taxon>Basidiomycota</taxon>
        <taxon>Agaricomycotina</taxon>
        <taxon>Agaricomycetes</taxon>
        <taxon>Agaricomycetidae</taxon>
        <taxon>Agaricales</taxon>
        <taxon>Agaricineae</taxon>
        <taxon>Hydnangiaceae</taxon>
        <taxon>Laccaria</taxon>
    </lineage>
</organism>
<name>A0A0C9WWV7_9AGAR</name>
<dbReference type="CDD" id="cd00200">
    <property type="entry name" value="WD40"/>
    <property type="match status" value="1"/>
</dbReference>
<dbReference type="Proteomes" id="UP000054477">
    <property type="component" value="Unassembled WGS sequence"/>
</dbReference>
<dbReference type="SUPFAM" id="SSF50978">
    <property type="entry name" value="WD40 repeat-like"/>
    <property type="match status" value="1"/>
</dbReference>
<reference evidence="5" key="2">
    <citation type="submission" date="2015-01" db="EMBL/GenBank/DDBJ databases">
        <title>Evolutionary Origins and Diversification of the Mycorrhizal Mutualists.</title>
        <authorList>
            <consortium name="DOE Joint Genome Institute"/>
            <consortium name="Mycorrhizal Genomics Consortium"/>
            <person name="Kohler A."/>
            <person name="Kuo A."/>
            <person name="Nagy L.G."/>
            <person name="Floudas D."/>
            <person name="Copeland A."/>
            <person name="Barry K.W."/>
            <person name="Cichocki N."/>
            <person name="Veneault-Fourrey C."/>
            <person name="LaButti K."/>
            <person name="Lindquist E.A."/>
            <person name="Lipzen A."/>
            <person name="Lundell T."/>
            <person name="Morin E."/>
            <person name="Murat C."/>
            <person name="Riley R."/>
            <person name="Ohm R."/>
            <person name="Sun H."/>
            <person name="Tunlid A."/>
            <person name="Henrissat B."/>
            <person name="Grigoriev I.V."/>
            <person name="Hibbett D.S."/>
            <person name="Martin F."/>
        </authorList>
    </citation>
    <scope>NUCLEOTIDE SEQUENCE [LARGE SCALE GENOMIC DNA]</scope>
    <source>
        <strain evidence="5">LaAM-08-1</strain>
    </source>
</reference>
<dbReference type="GO" id="GO:0005737">
    <property type="term" value="C:cytoplasm"/>
    <property type="evidence" value="ECO:0007669"/>
    <property type="project" value="TreeGrafter"/>
</dbReference>
<keyword evidence="2" id="KW-0677">Repeat</keyword>
<gene>
    <name evidence="4" type="ORF">K443DRAFT_681763</name>
</gene>
<dbReference type="Gene3D" id="2.130.10.10">
    <property type="entry name" value="YVTN repeat-like/Quinoprotein amine dehydrogenase"/>
    <property type="match status" value="1"/>
</dbReference>
<dbReference type="STRING" id="1095629.A0A0C9WWV7"/>
<dbReference type="PROSITE" id="PS00678">
    <property type="entry name" value="WD_REPEATS_1"/>
    <property type="match status" value="2"/>
</dbReference>
<evidence type="ECO:0000256" key="1">
    <source>
        <dbReference type="ARBA" id="ARBA00022574"/>
    </source>
</evidence>
<dbReference type="PROSITE" id="PS50294">
    <property type="entry name" value="WD_REPEATS_REGION"/>
    <property type="match status" value="4"/>
</dbReference>
<dbReference type="GO" id="GO:0010992">
    <property type="term" value="P:ubiquitin recycling"/>
    <property type="evidence" value="ECO:0007669"/>
    <property type="project" value="TreeGrafter"/>
</dbReference>
<dbReference type="GO" id="GO:0043130">
    <property type="term" value="F:ubiquitin binding"/>
    <property type="evidence" value="ECO:0007669"/>
    <property type="project" value="TreeGrafter"/>
</dbReference>
<dbReference type="Pfam" id="PF00400">
    <property type="entry name" value="WD40"/>
    <property type="match status" value="6"/>
</dbReference>
<protein>
    <recommendedName>
        <fullName evidence="6">WD40 repeat-like protein</fullName>
    </recommendedName>
</protein>
<evidence type="ECO:0000256" key="3">
    <source>
        <dbReference type="PROSITE-ProRule" id="PRU00221"/>
    </source>
</evidence>